<keyword evidence="2" id="KW-1185">Reference proteome</keyword>
<evidence type="ECO:0000313" key="1">
    <source>
        <dbReference type="EMBL" id="KJV26683.1"/>
    </source>
</evidence>
<evidence type="ECO:0008006" key="3">
    <source>
        <dbReference type="Google" id="ProtNLM"/>
    </source>
</evidence>
<reference evidence="1 2" key="1">
    <citation type="submission" date="2015-03" db="EMBL/GenBank/DDBJ databases">
        <title>Draft genome sequence of Luteibacter yeojuensis strain SU11.</title>
        <authorList>
            <person name="Sulaiman J."/>
            <person name="Priya K."/>
            <person name="Chan K.-G."/>
        </authorList>
    </citation>
    <scope>NUCLEOTIDE SEQUENCE [LARGE SCALE GENOMIC DNA]</scope>
    <source>
        <strain evidence="1 2">SU11</strain>
    </source>
</reference>
<dbReference type="Proteomes" id="UP000033651">
    <property type="component" value="Unassembled WGS sequence"/>
</dbReference>
<dbReference type="OrthoDB" id="7870498at2"/>
<dbReference type="EMBL" id="JZRB01000053">
    <property type="protein sequence ID" value="KJV26683.1"/>
    <property type="molecule type" value="Genomic_DNA"/>
</dbReference>
<dbReference type="Gene3D" id="2.10.70.10">
    <property type="entry name" value="Complement Module, domain 1"/>
    <property type="match status" value="1"/>
</dbReference>
<dbReference type="Pfam" id="PF10636">
    <property type="entry name" value="hemP"/>
    <property type="match status" value="1"/>
</dbReference>
<dbReference type="PATRIC" id="fig|345309.4.peg.3466"/>
<accession>A0A0F3K657</accession>
<gene>
    <name evidence="1" type="ORF">VI08_18290</name>
</gene>
<name>A0A0F3K657_9GAMM</name>
<dbReference type="InterPro" id="IPR019600">
    <property type="entry name" value="Hemin_uptake_protein_HemP"/>
</dbReference>
<sequence>MLMRSLPLTDTAGRDKVVPLRAPTAPARRIESKNLLDGSRELVIEHQGAEYHLRLTRNDKLILTK</sequence>
<proteinExistence type="predicted"/>
<dbReference type="AlphaFoldDB" id="A0A0F3K657"/>
<organism evidence="1 2">
    <name type="scientific">Luteibacter yeojuensis</name>
    <dbReference type="NCBI Taxonomy" id="345309"/>
    <lineage>
        <taxon>Bacteria</taxon>
        <taxon>Pseudomonadati</taxon>
        <taxon>Pseudomonadota</taxon>
        <taxon>Gammaproteobacteria</taxon>
        <taxon>Lysobacterales</taxon>
        <taxon>Rhodanobacteraceae</taxon>
        <taxon>Luteibacter</taxon>
    </lineage>
</organism>
<evidence type="ECO:0000313" key="2">
    <source>
        <dbReference type="Proteomes" id="UP000033651"/>
    </source>
</evidence>
<protein>
    <recommendedName>
        <fullName evidence="3">Hemin uptake protein HemP</fullName>
    </recommendedName>
</protein>
<comment type="caution">
    <text evidence="1">The sequence shown here is derived from an EMBL/GenBank/DDBJ whole genome shotgun (WGS) entry which is preliminary data.</text>
</comment>